<dbReference type="PROSITE" id="PS00455">
    <property type="entry name" value="AMP_BINDING"/>
    <property type="match status" value="1"/>
</dbReference>
<reference evidence="7" key="1">
    <citation type="submission" date="2020-10" db="EMBL/GenBank/DDBJ databases">
        <authorList>
            <person name="Castelo-Branco R."/>
            <person name="Eusebio N."/>
            <person name="Adriana R."/>
            <person name="Vieira A."/>
            <person name="Brugerolle De Fraissinette N."/>
            <person name="Rezende De Castro R."/>
            <person name="Schneider M.P."/>
            <person name="Vasconcelos V."/>
            <person name="Leao P.N."/>
        </authorList>
    </citation>
    <scope>NUCLEOTIDE SEQUENCE</scope>
    <source>
        <strain evidence="7">LEGE 11467</strain>
    </source>
</reference>
<dbReference type="EMBL" id="JADEXN010000106">
    <property type="protein sequence ID" value="MBE9040661.1"/>
    <property type="molecule type" value="Genomic_DNA"/>
</dbReference>
<dbReference type="InterPro" id="IPR025110">
    <property type="entry name" value="AMP-bd_C"/>
</dbReference>
<dbReference type="Pfam" id="PF13193">
    <property type="entry name" value="AMP-binding_C"/>
    <property type="match status" value="1"/>
</dbReference>
<feature type="compositionally biased region" description="Basic and acidic residues" evidence="5">
    <location>
        <begin position="29"/>
        <end position="44"/>
    </location>
</feature>
<dbReference type="SUPFAM" id="SSF52777">
    <property type="entry name" value="CoA-dependent acyltransferases"/>
    <property type="match status" value="2"/>
</dbReference>
<keyword evidence="3" id="KW-0597">Phosphoprotein</keyword>
<dbReference type="Pfam" id="PF07993">
    <property type="entry name" value="NAD_binding_4"/>
    <property type="match status" value="1"/>
</dbReference>
<dbReference type="InterPro" id="IPR045851">
    <property type="entry name" value="AMP-bd_C_sf"/>
</dbReference>
<dbReference type="Gene3D" id="3.30.559.10">
    <property type="entry name" value="Chloramphenicol acetyltransferase-like domain"/>
    <property type="match status" value="1"/>
</dbReference>
<dbReference type="InterPro" id="IPR000873">
    <property type="entry name" value="AMP-dep_synth/lig_dom"/>
</dbReference>
<organism evidence="7 8">
    <name type="scientific">Zarconia navalis LEGE 11467</name>
    <dbReference type="NCBI Taxonomy" id="1828826"/>
    <lineage>
        <taxon>Bacteria</taxon>
        <taxon>Bacillati</taxon>
        <taxon>Cyanobacteriota</taxon>
        <taxon>Cyanophyceae</taxon>
        <taxon>Oscillatoriophycideae</taxon>
        <taxon>Oscillatoriales</taxon>
        <taxon>Oscillatoriales incertae sedis</taxon>
        <taxon>Zarconia</taxon>
        <taxon>Zarconia navalis</taxon>
    </lineage>
</organism>
<dbReference type="CDD" id="cd05235">
    <property type="entry name" value="SDR_e1"/>
    <property type="match status" value="1"/>
</dbReference>
<dbReference type="Gene3D" id="2.30.38.10">
    <property type="entry name" value="Luciferase, Domain 3"/>
    <property type="match status" value="1"/>
</dbReference>
<dbReference type="GO" id="GO:0031177">
    <property type="term" value="F:phosphopantetheine binding"/>
    <property type="evidence" value="ECO:0007669"/>
    <property type="project" value="TreeGrafter"/>
</dbReference>
<accession>A0A928Z9D4</accession>
<name>A0A928Z9D4_9CYAN</name>
<protein>
    <submittedName>
        <fullName evidence="7">Amino acid adenylation domain-containing protein</fullName>
    </submittedName>
</protein>
<dbReference type="InterPro" id="IPR009081">
    <property type="entry name" value="PP-bd_ACP"/>
</dbReference>
<dbReference type="SUPFAM" id="SSF51735">
    <property type="entry name" value="NAD(P)-binding Rossmann-fold domains"/>
    <property type="match status" value="1"/>
</dbReference>
<dbReference type="CDD" id="cd05930">
    <property type="entry name" value="A_NRPS"/>
    <property type="match status" value="1"/>
</dbReference>
<comment type="cofactor">
    <cofactor evidence="1">
        <name>pantetheine 4'-phosphate</name>
        <dbReference type="ChEBI" id="CHEBI:47942"/>
    </cofactor>
</comment>
<dbReference type="InterPro" id="IPR036736">
    <property type="entry name" value="ACP-like_sf"/>
</dbReference>
<dbReference type="NCBIfam" id="TIGR01746">
    <property type="entry name" value="Thioester-redct"/>
    <property type="match status" value="1"/>
</dbReference>
<dbReference type="PANTHER" id="PTHR45527:SF1">
    <property type="entry name" value="FATTY ACID SYNTHASE"/>
    <property type="match status" value="1"/>
</dbReference>
<dbReference type="GO" id="GO:0009366">
    <property type="term" value="C:enterobactin synthetase complex"/>
    <property type="evidence" value="ECO:0007669"/>
    <property type="project" value="TreeGrafter"/>
</dbReference>
<dbReference type="PANTHER" id="PTHR45527">
    <property type="entry name" value="NONRIBOSOMAL PEPTIDE SYNTHETASE"/>
    <property type="match status" value="1"/>
</dbReference>
<dbReference type="Proteomes" id="UP000621799">
    <property type="component" value="Unassembled WGS sequence"/>
</dbReference>
<keyword evidence="8" id="KW-1185">Reference proteome</keyword>
<dbReference type="InterPro" id="IPR036291">
    <property type="entry name" value="NAD(P)-bd_dom_sf"/>
</dbReference>
<evidence type="ECO:0000256" key="3">
    <source>
        <dbReference type="ARBA" id="ARBA00022553"/>
    </source>
</evidence>
<dbReference type="PIRSF" id="PIRSF001617">
    <property type="entry name" value="Alpha-AR"/>
    <property type="match status" value="1"/>
</dbReference>
<dbReference type="SUPFAM" id="SSF47336">
    <property type="entry name" value="ACP-like"/>
    <property type="match status" value="1"/>
</dbReference>
<evidence type="ECO:0000313" key="8">
    <source>
        <dbReference type="Proteomes" id="UP000621799"/>
    </source>
</evidence>
<feature type="domain" description="Carrier" evidence="6">
    <location>
        <begin position="1034"/>
        <end position="1117"/>
    </location>
</feature>
<dbReference type="Gene3D" id="1.10.1200.10">
    <property type="entry name" value="ACP-like"/>
    <property type="match status" value="1"/>
</dbReference>
<evidence type="ECO:0000256" key="4">
    <source>
        <dbReference type="ARBA" id="ARBA00022598"/>
    </source>
</evidence>
<dbReference type="GO" id="GO:0047527">
    <property type="term" value="F:2,3-dihydroxybenzoate-serine ligase activity"/>
    <property type="evidence" value="ECO:0007669"/>
    <property type="project" value="TreeGrafter"/>
</dbReference>
<dbReference type="FunFam" id="3.40.50.12780:FF:000012">
    <property type="entry name" value="Non-ribosomal peptide synthetase"/>
    <property type="match status" value="1"/>
</dbReference>
<dbReference type="GO" id="GO:0009239">
    <property type="term" value="P:enterobactin biosynthetic process"/>
    <property type="evidence" value="ECO:0007669"/>
    <property type="project" value="TreeGrafter"/>
</dbReference>
<dbReference type="GO" id="GO:0005829">
    <property type="term" value="C:cytosol"/>
    <property type="evidence" value="ECO:0007669"/>
    <property type="project" value="TreeGrafter"/>
</dbReference>
<evidence type="ECO:0000256" key="5">
    <source>
        <dbReference type="SAM" id="MobiDB-lite"/>
    </source>
</evidence>
<dbReference type="GO" id="GO:0043041">
    <property type="term" value="P:amino acid activation for nonribosomal peptide biosynthetic process"/>
    <property type="evidence" value="ECO:0007669"/>
    <property type="project" value="TreeGrafter"/>
</dbReference>
<dbReference type="InterPro" id="IPR020845">
    <property type="entry name" value="AMP-binding_CS"/>
</dbReference>
<comment type="caution">
    <text evidence="7">The sequence shown here is derived from an EMBL/GenBank/DDBJ whole genome shotgun (WGS) entry which is preliminary data.</text>
</comment>
<feature type="region of interest" description="Disordered" evidence="5">
    <location>
        <begin position="29"/>
        <end position="51"/>
    </location>
</feature>
<dbReference type="Gene3D" id="3.30.300.30">
    <property type="match status" value="1"/>
</dbReference>
<dbReference type="InterPro" id="IPR006162">
    <property type="entry name" value="Ppantetheine_attach_site"/>
</dbReference>
<dbReference type="InterPro" id="IPR001242">
    <property type="entry name" value="Condensation_dom"/>
</dbReference>
<dbReference type="SUPFAM" id="SSF56801">
    <property type="entry name" value="Acetyl-CoA synthetase-like"/>
    <property type="match status" value="1"/>
</dbReference>
<dbReference type="Pfam" id="PF00501">
    <property type="entry name" value="AMP-binding"/>
    <property type="match status" value="1"/>
</dbReference>
<dbReference type="NCBIfam" id="TIGR01733">
    <property type="entry name" value="AA-adenyl-dom"/>
    <property type="match status" value="1"/>
</dbReference>
<dbReference type="PROSITE" id="PS50075">
    <property type="entry name" value="CARRIER"/>
    <property type="match status" value="1"/>
</dbReference>
<evidence type="ECO:0000313" key="7">
    <source>
        <dbReference type="EMBL" id="MBE9040661.1"/>
    </source>
</evidence>
<dbReference type="PROSITE" id="PS00012">
    <property type="entry name" value="PHOSPHOPANTETHEINE"/>
    <property type="match status" value="1"/>
</dbReference>
<dbReference type="Gene3D" id="3.40.50.720">
    <property type="entry name" value="NAD(P)-binding Rossmann-like Domain"/>
    <property type="match status" value="1"/>
</dbReference>
<dbReference type="InterPro" id="IPR023213">
    <property type="entry name" value="CAT-like_dom_sf"/>
</dbReference>
<dbReference type="Gene3D" id="3.30.559.30">
    <property type="entry name" value="Nonribosomal peptide synthetase, condensation domain"/>
    <property type="match status" value="1"/>
</dbReference>
<sequence length="1529" mass="171950">MKAQDLAQRIASLPPEKQALLKLRLEKQKKEQVKTRSSDRDAARTLKIPKRTRSDTELERFPISFAQQRMWFQDSLGVNSAVANNLSASLKINGSLQVLALDRALKEILRRHAILRTTIQVIDGELMQVIAPRVDWTLPVIDLRSLTPNEQDERARSLIQEQGFQPIDLAKDWCWQFKLLQLGQKDHMLLATIHHIAVDGWSFGVFFRELSALYGAFAQGRPSPLPELPVQYVDFSLWQQEYFQGDTLAKELEYWRKTLQNAPDVLPLPSDRPRPTVISFQGKTLSFLLPKTLTNGLKRLSQQAGATLYTTLLAALQTLLFRYCGEEDIPIGSPIANRHQPEVEPLIGCFINTLVFRSDLSGNPSFRQLIERVKETVLDALAHQTLPFEKLVKELQPTRNVAYAPIFQVMLVLQNTFSVEEIELPGLNVAHSRIDNKTSQFDLTFHLVEDDNGLIGKLEYNTDLFDEPRMVRMLGHFQTLLDGIISNPDRTLEELPLLAETERQKLKAWQGSNLCESATACIHQLFEAQVKRTPEATAVVFGEKKLSYRELNTRANQLAHHLQSLGVRAEVPVGICLERSVETLVGLLGILKAGGAYVPMDPNYPQQRLEFMLQSARVRVLVTEEMLWRSDLEHSARAVYLDKDKDAISRSPSENLSVEVQARDLAYIIYTSGSTGQPKGVAIAHSNLVNAYFAWESAYQLRAKPISHLQMASFSFDVFTGDWVRTLCSGGKLVICPREVLLEADKLYALMRRNQVDYAEFVPAVIRYLMDYLEATAQNLEFMRVLIVGSDNWYLGEFERLRQFCGTQTRLINSYGVTEATIDSSYFETSEVNLPSGQLVPIGRSFANTQLYVLDARLQPVPIGIPGELYIGGAGLARGYLDRPDLTQRAFIPNPFDAGARLYKTGDRVCYREDGNLEFLGRIDKQIKIRGFRIELGEIETVLSQHPDVRICAVIPRDVDDDRQLVGYVVLEPDRAVTSLQLRRFLEKQLPKYAIPSIFIWPDELPLNAHGKVDRKGLPVPKAGASQATETFVPPKTLTEKTIAEIFAEILKLDRVASPQENRVGLYDDFFELGGHSLLAVKLLARLNCALDIELGLVDLFESSTVSGLATRVEDWREKPTAQSPLNLEEEVVLDSAIAPPEGYDFQWAESPKQIFLSGATGFLGGFLLVELLQKTSAIVHCLVRAADEASGRQRIQDNLESYQLWQERFRDSPGETLRERIVVIPGDLSKPYLGLSLDRFQELGDRVEVIYHNGAFVNSLYPYSAFKQSNVLGTEEILRLAVCGKLKAVHFVSSLSVVHSPAYLHREAVLETDGECPQGLFNGYAQSKWVAEQICQIARSRGIPVSIYRPGVISGHSQAGVGNTRDLLHTVLKGFVQLKSAPDLKAIWDFTPVDYVAGAIVHLSQQSDSIGNVFHLTNPQPILLSDLIEEIASFGYPLEKMAYKPWRKRLADFVKESGSNQWNSLLPIFPKDFLPEQLRVLTIKFDSKNTLQGLANTSITCPPVDRQLLGTYLSYLIDRGFLDSPARK</sequence>
<dbReference type="GO" id="GO:0008610">
    <property type="term" value="P:lipid biosynthetic process"/>
    <property type="evidence" value="ECO:0007669"/>
    <property type="project" value="UniProtKB-ARBA"/>
</dbReference>
<keyword evidence="2" id="KW-0596">Phosphopantetheine</keyword>
<dbReference type="RefSeq" id="WP_264320905.1">
    <property type="nucleotide sequence ID" value="NZ_JADEXN010000106.1"/>
</dbReference>
<gene>
    <name evidence="7" type="ORF">IQ235_07690</name>
</gene>
<evidence type="ECO:0000259" key="6">
    <source>
        <dbReference type="PROSITE" id="PS50075"/>
    </source>
</evidence>
<proteinExistence type="predicted"/>
<dbReference type="InterPro" id="IPR010071">
    <property type="entry name" value="AA_adenyl_dom"/>
</dbReference>
<dbReference type="FunFam" id="2.30.38.10:FF:000001">
    <property type="entry name" value="Non-ribosomal peptide synthetase PvdI"/>
    <property type="match status" value="1"/>
</dbReference>
<dbReference type="CDD" id="cd19531">
    <property type="entry name" value="LCL_NRPS-like"/>
    <property type="match status" value="1"/>
</dbReference>
<keyword evidence="4" id="KW-0436">Ligase</keyword>
<evidence type="ECO:0000256" key="2">
    <source>
        <dbReference type="ARBA" id="ARBA00022450"/>
    </source>
</evidence>
<dbReference type="FunFam" id="3.40.50.980:FF:000001">
    <property type="entry name" value="Non-ribosomal peptide synthetase"/>
    <property type="match status" value="1"/>
</dbReference>
<dbReference type="Pfam" id="PF00550">
    <property type="entry name" value="PP-binding"/>
    <property type="match status" value="1"/>
</dbReference>
<dbReference type="InterPro" id="IPR010080">
    <property type="entry name" value="Thioester_reductase-like_dom"/>
</dbReference>
<dbReference type="Pfam" id="PF00668">
    <property type="entry name" value="Condensation"/>
    <property type="match status" value="1"/>
</dbReference>
<evidence type="ECO:0000256" key="1">
    <source>
        <dbReference type="ARBA" id="ARBA00001957"/>
    </source>
</evidence>
<dbReference type="InterPro" id="IPR013120">
    <property type="entry name" value="FAR_NAD-bd"/>
</dbReference>
<dbReference type="Gene3D" id="3.40.50.980">
    <property type="match status" value="2"/>
</dbReference>